<keyword evidence="3" id="KW-0813">Transport</keyword>
<feature type="compositionally biased region" description="Low complexity" evidence="5">
    <location>
        <begin position="30"/>
        <end position="48"/>
    </location>
</feature>
<dbReference type="Gene3D" id="3.10.105.10">
    <property type="entry name" value="Dipeptide-binding Protein, Domain 3"/>
    <property type="match status" value="1"/>
</dbReference>
<feature type="chain" id="PRO_5019190955" evidence="6">
    <location>
        <begin position="27"/>
        <end position="550"/>
    </location>
</feature>
<comment type="subcellular location">
    <subcellularLocation>
        <location evidence="1">Cell membrane</location>
        <topology evidence="1">Lipid-anchor</topology>
    </subcellularLocation>
</comment>
<proteinExistence type="inferred from homology"/>
<evidence type="ECO:0000256" key="3">
    <source>
        <dbReference type="ARBA" id="ARBA00022448"/>
    </source>
</evidence>
<keyword evidence="4 6" id="KW-0732">Signal</keyword>
<dbReference type="RefSeq" id="WP_130615086.1">
    <property type="nucleotide sequence ID" value="NZ_AP019400.1"/>
</dbReference>
<evidence type="ECO:0000256" key="5">
    <source>
        <dbReference type="SAM" id="MobiDB-lite"/>
    </source>
</evidence>
<dbReference type="Pfam" id="PF00496">
    <property type="entry name" value="SBP_bac_5"/>
    <property type="match status" value="1"/>
</dbReference>
<dbReference type="Gene3D" id="3.90.76.10">
    <property type="entry name" value="Dipeptide-binding Protein, Domain 1"/>
    <property type="match status" value="1"/>
</dbReference>
<dbReference type="PANTHER" id="PTHR30290">
    <property type="entry name" value="PERIPLASMIC BINDING COMPONENT OF ABC TRANSPORTER"/>
    <property type="match status" value="1"/>
</dbReference>
<dbReference type="InterPro" id="IPR030678">
    <property type="entry name" value="Peptide/Ni-bd"/>
</dbReference>
<evidence type="ECO:0000256" key="4">
    <source>
        <dbReference type="ARBA" id="ARBA00022729"/>
    </source>
</evidence>
<dbReference type="CDD" id="cd08493">
    <property type="entry name" value="PBP2_DppA_like"/>
    <property type="match status" value="1"/>
</dbReference>
<dbReference type="SUPFAM" id="SSF53850">
    <property type="entry name" value="Periplasmic binding protein-like II"/>
    <property type="match status" value="1"/>
</dbReference>
<keyword evidence="9" id="KW-1185">Reference proteome</keyword>
<dbReference type="AlphaFoldDB" id="A0A3T1DCT9"/>
<feature type="domain" description="Solute-binding protein family 5" evidence="7">
    <location>
        <begin position="95"/>
        <end position="470"/>
    </location>
</feature>
<name>A0A3T1DCT9_9BACL</name>
<dbReference type="GO" id="GO:0042597">
    <property type="term" value="C:periplasmic space"/>
    <property type="evidence" value="ECO:0007669"/>
    <property type="project" value="UniProtKB-ARBA"/>
</dbReference>
<evidence type="ECO:0000259" key="7">
    <source>
        <dbReference type="Pfam" id="PF00496"/>
    </source>
</evidence>
<dbReference type="PIRSF" id="PIRSF002741">
    <property type="entry name" value="MppA"/>
    <property type="match status" value="1"/>
</dbReference>
<dbReference type="Gene3D" id="3.40.190.10">
    <property type="entry name" value="Periplasmic binding protein-like II"/>
    <property type="match status" value="1"/>
</dbReference>
<protein>
    <submittedName>
        <fullName evidence="8">ABC transporter substrate-binding protein</fullName>
    </submittedName>
</protein>
<dbReference type="PROSITE" id="PS51257">
    <property type="entry name" value="PROKAR_LIPOPROTEIN"/>
    <property type="match status" value="1"/>
</dbReference>
<dbReference type="PANTHER" id="PTHR30290:SF9">
    <property type="entry name" value="OLIGOPEPTIDE-BINDING PROTEIN APPA"/>
    <property type="match status" value="1"/>
</dbReference>
<evidence type="ECO:0000256" key="6">
    <source>
        <dbReference type="SAM" id="SignalP"/>
    </source>
</evidence>
<dbReference type="KEGG" id="cohn:KCTCHS21_53700"/>
<accession>A0A3T1DCT9</accession>
<sequence>MKKQRILQTFIGLIALAIIISGCSGANKNASESSNPSESVNPSSPAASQGSKTLIFGRSSDSVGLDLSTTTDGESYRVAVNILETLVVYDPNNKKISPKLAESWIISEDGLTYTFKLREGVKFQDGTDFNAEAVAFNFKRWMDKSNPLHNEEGFPYYESIFGGYSGDANHVIAGVSVVDPYSVEFKLTKPISSFLSNLAIPNFGIASPDALNNTSSNFNKNPVGTGPFKVVDWKANDTITLEKNASYWQQGLPKLDKLVFKVVPDQNARLTALQTGEVDMIDGVNPEDANTVQQNGDLQLFETPSLNVGYLGFDTGKAPFDNVKVREAIAGIVDKQALINAFWAGKATPAINPIPPVFMGYNSDITDRTVDLDKSKQLLAEAGYPDGFKTTIWATSVSRIYMPNGEKVAQALQEQLKKINIDAKIQTLEWASYIEKLSSHKDTDMFLSGWISDTADPDNFLFPLFNKDSTYNFTSYKNDEVNNLLQQGQVETDSTKREQQYKKIQELLFQDAPLVPIAHANYFVAAAKKVSGFVISPTGANESFANVDLQ</sequence>
<dbReference type="EMBL" id="AP019400">
    <property type="protein sequence ID" value="BBI35971.1"/>
    <property type="molecule type" value="Genomic_DNA"/>
</dbReference>
<evidence type="ECO:0000313" key="8">
    <source>
        <dbReference type="EMBL" id="BBI35971.1"/>
    </source>
</evidence>
<dbReference type="PROSITE" id="PS01040">
    <property type="entry name" value="SBP_BACTERIAL_5"/>
    <property type="match status" value="1"/>
</dbReference>
<feature type="region of interest" description="Disordered" evidence="5">
    <location>
        <begin position="30"/>
        <end position="51"/>
    </location>
</feature>
<evidence type="ECO:0000256" key="2">
    <source>
        <dbReference type="ARBA" id="ARBA00005695"/>
    </source>
</evidence>
<dbReference type="Proteomes" id="UP000289856">
    <property type="component" value="Chromosome"/>
</dbReference>
<dbReference type="GO" id="GO:1904680">
    <property type="term" value="F:peptide transmembrane transporter activity"/>
    <property type="evidence" value="ECO:0007669"/>
    <property type="project" value="TreeGrafter"/>
</dbReference>
<gene>
    <name evidence="8" type="ORF">KCTCHS21_53700</name>
</gene>
<dbReference type="GO" id="GO:0043190">
    <property type="term" value="C:ATP-binding cassette (ABC) transporter complex"/>
    <property type="evidence" value="ECO:0007669"/>
    <property type="project" value="InterPro"/>
</dbReference>
<feature type="signal peptide" evidence="6">
    <location>
        <begin position="1"/>
        <end position="26"/>
    </location>
</feature>
<organism evidence="8 9">
    <name type="scientific">Cohnella abietis</name>
    <dbReference type="NCBI Taxonomy" id="2507935"/>
    <lineage>
        <taxon>Bacteria</taxon>
        <taxon>Bacillati</taxon>
        <taxon>Bacillota</taxon>
        <taxon>Bacilli</taxon>
        <taxon>Bacillales</taxon>
        <taxon>Paenibacillaceae</taxon>
        <taxon>Cohnella</taxon>
    </lineage>
</organism>
<dbReference type="InterPro" id="IPR000914">
    <property type="entry name" value="SBP_5_dom"/>
</dbReference>
<evidence type="ECO:0000256" key="1">
    <source>
        <dbReference type="ARBA" id="ARBA00004193"/>
    </source>
</evidence>
<dbReference type="OrthoDB" id="9796817at2"/>
<evidence type="ECO:0000313" key="9">
    <source>
        <dbReference type="Proteomes" id="UP000289856"/>
    </source>
</evidence>
<dbReference type="InterPro" id="IPR023765">
    <property type="entry name" value="SBP_5_CS"/>
</dbReference>
<dbReference type="GO" id="GO:0015833">
    <property type="term" value="P:peptide transport"/>
    <property type="evidence" value="ECO:0007669"/>
    <property type="project" value="TreeGrafter"/>
</dbReference>
<reference evidence="8 9" key="1">
    <citation type="submission" date="2019-01" db="EMBL/GenBank/DDBJ databases">
        <title>Complete genome sequence of Cohnella hallensis HS21 isolated from Korean fir (Abies koreana) rhizospheric soil.</title>
        <authorList>
            <person name="Jiang L."/>
            <person name="Kang S.W."/>
            <person name="Kim S."/>
            <person name="Jung J."/>
            <person name="Kim C.Y."/>
            <person name="Kim D.H."/>
            <person name="Kim S.W."/>
            <person name="Lee J."/>
        </authorList>
    </citation>
    <scope>NUCLEOTIDE SEQUENCE [LARGE SCALE GENOMIC DNA]</scope>
    <source>
        <strain evidence="8 9">HS21</strain>
    </source>
</reference>
<comment type="similarity">
    <text evidence="2">Belongs to the bacterial solute-binding protein 5 family.</text>
</comment>
<dbReference type="InterPro" id="IPR039424">
    <property type="entry name" value="SBP_5"/>
</dbReference>